<reference evidence="3 4" key="1">
    <citation type="submission" date="2018-02" db="EMBL/GenBank/DDBJ databases">
        <title>Draft genome of wild Prunus yedoensis var. nudiflora.</title>
        <authorList>
            <person name="Baek S."/>
            <person name="Kim J.-H."/>
            <person name="Choi K."/>
            <person name="Kim G.-B."/>
            <person name="Cho A."/>
            <person name="Jang H."/>
            <person name="Shin C.-H."/>
            <person name="Yu H.-J."/>
            <person name="Mun J.-H."/>
        </authorList>
    </citation>
    <scope>NUCLEOTIDE SEQUENCE [LARGE SCALE GENOMIC DNA]</scope>
    <source>
        <strain evidence="4">cv. Jeju island</strain>
        <tissue evidence="3">Leaf</tissue>
    </source>
</reference>
<dbReference type="EMBL" id="PJQY01000797">
    <property type="protein sequence ID" value="PQQ07867.1"/>
    <property type="molecule type" value="Genomic_DNA"/>
</dbReference>
<name>A0A314YSG6_PRUYE</name>
<dbReference type="Proteomes" id="UP000250321">
    <property type="component" value="Unassembled WGS sequence"/>
</dbReference>
<accession>A0A314YSG6</accession>
<proteinExistence type="predicted"/>
<sequence>MANPHNGGNPPNGNEREGEALTRVEFIEYQNQTQQTLCDIQAAFVRLVMDPNNNGRGPMPQRVHDRRQDLSDESSGDERI</sequence>
<evidence type="ECO:0000313" key="4">
    <source>
        <dbReference type="Proteomes" id="UP000250321"/>
    </source>
</evidence>
<feature type="compositionally biased region" description="Basic and acidic residues" evidence="1">
    <location>
        <begin position="62"/>
        <end position="80"/>
    </location>
</feature>
<evidence type="ECO:0000313" key="3">
    <source>
        <dbReference type="EMBL" id="PQQ09683.1"/>
    </source>
</evidence>
<keyword evidence="4" id="KW-1185">Reference proteome</keyword>
<dbReference type="EMBL" id="PJQY01000590">
    <property type="protein sequence ID" value="PQQ09683.1"/>
    <property type="molecule type" value="Genomic_DNA"/>
</dbReference>
<dbReference type="AlphaFoldDB" id="A0A314YSG6"/>
<feature type="region of interest" description="Disordered" evidence="1">
    <location>
        <begin position="1"/>
        <end position="20"/>
    </location>
</feature>
<gene>
    <name evidence="3" type="ORF">Pyn_13529</name>
    <name evidence="2" type="ORF">Pyn_27125</name>
</gene>
<organism evidence="3 4">
    <name type="scientific">Prunus yedoensis var. nudiflora</name>
    <dbReference type="NCBI Taxonomy" id="2094558"/>
    <lineage>
        <taxon>Eukaryota</taxon>
        <taxon>Viridiplantae</taxon>
        <taxon>Streptophyta</taxon>
        <taxon>Embryophyta</taxon>
        <taxon>Tracheophyta</taxon>
        <taxon>Spermatophyta</taxon>
        <taxon>Magnoliopsida</taxon>
        <taxon>eudicotyledons</taxon>
        <taxon>Gunneridae</taxon>
        <taxon>Pentapetalae</taxon>
        <taxon>rosids</taxon>
        <taxon>fabids</taxon>
        <taxon>Rosales</taxon>
        <taxon>Rosaceae</taxon>
        <taxon>Amygdaloideae</taxon>
        <taxon>Amygdaleae</taxon>
        <taxon>Prunus</taxon>
    </lineage>
</organism>
<protein>
    <submittedName>
        <fullName evidence="3">Uncharacterized protein</fullName>
    </submittedName>
</protein>
<feature type="region of interest" description="Disordered" evidence="1">
    <location>
        <begin position="50"/>
        <end position="80"/>
    </location>
</feature>
<comment type="caution">
    <text evidence="3">The sequence shown here is derived from an EMBL/GenBank/DDBJ whole genome shotgun (WGS) entry which is preliminary data.</text>
</comment>
<evidence type="ECO:0000256" key="1">
    <source>
        <dbReference type="SAM" id="MobiDB-lite"/>
    </source>
</evidence>
<evidence type="ECO:0000313" key="2">
    <source>
        <dbReference type="EMBL" id="PQQ07867.1"/>
    </source>
</evidence>
<feature type="compositionally biased region" description="Low complexity" evidence="1">
    <location>
        <begin position="1"/>
        <end position="13"/>
    </location>
</feature>